<protein>
    <submittedName>
        <fullName evidence="2">DUF3617 family protein</fullName>
    </submittedName>
</protein>
<sequence length="174" mass="18556">MSSRCRWLIAVSLLGLASAALAQDIPANMPKRKPGLWEMQATGMGGQPQSTKFCLDADTDTAMYKMGSHMNGQACSKLKIDVQGANKVVTDAVCKINTPNGAVNMTSHSETTYQGDTAYSTQGHITYDPAIMGHAEMSIVSSGRWVGQCAAGQKPGDMIMPNGQTMNIKDMQGH</sequence>
<dbReference type="Pfam" id="PF12276">
    <property type="entry name" value="DUF3617"/>
    <property type="match status" value="1"/>
</dbReference>
<feature type="signal peptide" evidence="1">
    <location>
        <begin position="1"/>
        <end position="22"/>
    </location>
</feature>
<evidence type="ECO:0000313" key="3">
    <source>
        <dbReference type="Proteomes" id="UP000515873"/>
    </source>
</evidence>
<dbReference type="KEGG" id="dtl:H8F01_13805"/>
<reference evidence="2 3" key="1">
    <citation type="submission" date="2020-08" db="EMBL/GenBank/DDBJ databases">
        <title>Dyella sp. G9 isolated from forest soil.</title>
        <authorList>
            <person name="Fu J."/>
            <person name="Qiu L."/>
        </authorList>
    </citation>
    <scope>NUCLEOTIDE SEQUENCE [LARGE SCALE GENOMIC DNA]</scope>
    <source>
        <strain evidence="2 3">G9</strain>
    </source>
</reference>
<name>A0A7G8Q084_9GAMM</name>
<evidence type="ECO:0000313" key="2">
    <source>
        <dbReference type="EMBL" id="QNK00192.1"/>
    </source>
</evidence>
<gene>
    <name evidence="2" type="ORF">H8F01_13805</name>
</gene>
<keyword evidence="3" id="KW-1185">Reference proteome</keyword>
<dbReference type="AlphaFoldDB" id="A0A7G8Q084"/>
<dbReference type="RefSeq" id="WP_187055672.1">
    <property type="nucleotide sequence ID" value="NZ_CP060412.1"/>
</dbReference>
<accession>A0A7G8Q084</accession>
<dbReference type="EMBL" id="CP060412">
    <property type="protein sequence ID" value="QNK00192.1"/>
    <property type="molecule type" value="Genomic_DNA"/>
</dbReference>
<evidence type="ECO:0000256" key="1">
    <source>
        <dbReference type="SAM" id="SignalP"/>
    </source>
</evidence>
<dbReference type="Proteomes" id="UP000515873">
    <property type="component" value="Chromosome"/>
</dbReference>
<keyword evidence="1" id="KW-0732">Signal</keyword>
<organism evidence="2 3">
    <name type="scientific">Dyella telluris</name>
    <dbReference type="NCBI Taxonomy" id="2763498"/>
    <lineage>
        <taxon>Bacteria</taxon>
        <taxon>Pseudomonadati</taxon>
        <taxon>Pseudomonadota</taxon>
        <taxon>Gammaproteobacteria</taxon>
        <taxon>Lysobacterales</taxon>
        <taxon>Rhodanobacteraceae</taxon>
        <taxon>Dyella</taxon>
    </lineage>
</organism>
<dbReference type="InterPro" id="IPR022061">
    <property type="entry name" value="DUF3617"/>
</dbReference>
<proteinExistence type="predicted"/>
<feature type="chain" id="PRO_5028866061" evidence="1">
    <location>
        <begin position="23"/>
        <end position="174"/>
    </location>
</feature>